<keyword evidence="3" id="KW-0813">Transport</keyword>
<gene>
    <name evidence="8" type="ORF">Cadr_000022439</name>
</gene>
<reference evidence="8 9" key="1">
    <citation type="journal article" date="2019" name="Mol. Ecol. Resour.">
        <title>Improving Illumina assemblies with Hi-C and long reads: an example with the North African dromedary.</title>
        <authorList>
            <person name="Elbers J.P."/>
            <person name="Rogers M.F."/>
            <person name="Perelman P.L."/>
            <person name="Proskuryakova A.A."/>
            <person name="Serdyukova N.A."/>
            <person name="Johnson W.E."/>
            <person name="Horin P."/>
            <person name="Corander J."/>
            <person name="Murphy D."/>
            <person name="Burger P.A."/>
        </authorList>
    </citation>
    <scope>NUCLEOTIDE SEQUENCE [LARGE SCALE GENOMIC DNA]</scope>
    <source>
        <strain evidence="8">Drom800</strain>
        <tissue evidence="8">Blood</tissue>
    </source>
</reference>
<comment type="similarity">
    <text evidence="2">Belongs to the nucleotide-sugar transporter family. SLC35B subfamily.</text>
</comment>
<keyword evidence="9" id="KW-1185">Reference proteome</keyword>
<evidence type="ECO:0000256" key="3">
    <source>
        <dbReference type="ARBA" id="ARBA00022448"/>
    </source>
</evidence>
<dbReference type="GO" id="GO:0016020">
    <property type="term" value="C:membrane"/>
    <property type="evidence" value="ECO:0007669"/>
    <property type="project" value="UniProtKB-SubCell"/>
</dbReference>
<evidence type="ECO:0000256" key="4">
    <source>
        <dbReference type="ARBA" id="ARBA00022692"/>
    </source>
</evidence>
<protein>
    <submittedName>
        <fullName evidence="8">Adenosine 3'-phospho 5'-phosphosulfate transporter 2</fullName>
    </submittedName>
</protein>
<keyword evidence="6 7" id="KW-0472">Membrane</keyword>
<dbReference type="Proteomes" id="UP000299084">
    <property type="component" value="Unassembled WGS sequence"/>
</dbReference>
<evidence type="ECO:0000313" key="8">
    <source>
        <dbReference type="EMBL" id="KAB1261914.1"/>
    </source>
</evidence>
<feature type="transmembrane region" description="Helical" evidence="7">
    <location>
        <begin position="15"/>
        <end position="34"/>
    </location>
</feature>
<evidence type="ECO:0000256" key="5">
    <source>
        <dbReference type="ARBA" id="ARBA00022989"/>
    </source>
</evidence>
<comment type="caution">
    <text evidence="8">The sequence shown here is derived from an EMBL/GenBank/DDBJ whole genome shotgun (WGS) entry which is preliminary data.</text>
</comment>
<dbReference type="AlphaFoldDB" id="A0A5N4CSS8"/>
<proteinExistence type="inferred from homology"/>
<comment type="subcellular location">
    <subcellularLocation>
        <location evidence="1">Membrane</location>
        <topology evidence="1">Multi-pass membrane protein</topology>
    </subcellularLocation>
</comment>
<dbReference type="Pfam" id="PF08449">
    <property type="entry name" value="UAA"/>
    <property type="match status" value="1"/>
</dbReference>
<accession>A0A5N4CSS8</accession>
<dbReference type="InterPro" id="IPR013657">
    <property type="entry name" value="SCL35B1-4/HUT1"/>
</dbReference>
<sequence length="66" mass="7681">MTIVLSFMFFAKPFTFQYVWSGLLVVLGIFLNVYSKNMDKIRLPSVYDLINKAMEVRKSRTLAQTV</sequence>
<evidence type="ECO:0000256" key="2">
    <source>
        <dbReference type="ARBA" id="ARBA00010694"/>
    </source>
</evidence>
<evidence type="ECO:0000256" key="7">
    <source>
        <dbReference type="SAM" id="Phobius"/>
    </source>
</evidence>
<keyword evidence="4 7" id="KW-0812">Transmembrane</keyword>
<keyword evidence="5 7" id="KW-1133">Transmembrane helix</keyword>
<dbReference type="EMBL" id="JWIN03000020">
    <property type="protein sequence ID" value="KAB1261914.1"/>
    <property type="molecule type" value="Genomic_DNA"/>
</dbReference>
<evidence type="ECO:0000256" key="1">
    <source>
        <dbReference type="ARBA" id="ARBA00004141"/>
    </source>
</evidence>
<dbReference type="GO" id="GO:0055085">
    <property type="term" value="P:transmembrane transport"/>
    <property type="evidence" value="ECO:0007669"/>
    <property type="project" value="InterPro"/>
</dbReference>
<organism evidence="8 9">
    <name type="scientific">Camelus dromedarius</name>
    <name type="common">Dromedary</name>
    <name type="synonym">Arabian camel</name>
    <dbReference type="NCBI Taxonomy" id="9838"/>
    <lineage>
        <taxon>Eukaryota</taxon>
        <taxon>Metazoa</taxon>
        <taxon>Chordata</taxon>
        <taxon>Craniata</taxon>
        <taxon>Vertebrata</taxon>
        <taxon>Euteleostomi</taxon>
        <taxon>Mammalia</taxon>
        <taxon>Eutheria</taxon>
        <taxon>Laurasiatheria</taxon>
        <taxon>Artiodactyla</taxon>
        <taxon>Tylopoda</taxon>
        <taxon>Camelidae</taxon>
        <taxon>Camelus</taxon>
    </lineage>
</organism>
<name>A0A5N4CSS8_CAMDR</name>
<evidence type="ECO:0000313" key="9">
    <source>
        <dbReference type="Proteomes" id="UP000299084"/>
    </source>
</evidence>
<evidence type="ECO:0000256" key="6">
    <source>
        <dbReference type="ARBA" id="ARBA00023136"/>
    </source>
</evidence>